<evidence type="ECO:0000256" key="1">
    <source>
        <dbReference type="ARBA" id="ARBA00004448"/>
    </source>
</evidence>
<sequence length="333" mass="35423">MSFYSHPRDSLLLLVCLSTLPSSSTSPVEATPASYQSAATMADNKVWQAVKPYLNGGASGMMATCIIQPIDMVKVRLQLGATGGPLGVAKDIIAKDGFGSLYKGLSAGLLRQATYTTARLGIFQQITDMAKKANDGKNLPLWQKAACGLTAGGLGALVGNPADLTLIRMQADNTLPAEQRRNYKNVVDAMTRIVKEDGVGGLFRGGGPTVVRAMSLNMGMLASNDQAKEMLQAAGFQGQTAVLGGAMIAGFFASACSLPFDFVKTRMQKMTPNPDGTMPYKGPIDCAMQTLKKEGPLTFYTGFPTYLIRIGPHVVFTLMFLDALNVYQKQAGL</sequence>
<gene>
    <name evidence="14" type="ORF">BQ4739_LOCUS15643</name>
</gene>
<evidence type="ECO:0000256" key="10">
    <source>
        <dbReference type="PROSITE-ProRule" id="PRU00282"/>
    </source>
</evidence>
<reference evidence="14 15" key="1">
    <citation type="submission" date="2016-10" db="EMBL/GenBank/DDBJ databases">
        <authorList>
            <person name="Cai Z."/>
        </authorList>
    </citation>
    <scope>NUCLEOTIDE SEQUENCE [LARGE SCALE GENOMIC DNA]</scope>
</reference>
<evidence type="ECO:0000256" key="13">
    <source>
        <dbReference type="SAM" id="SignalP"/>
    </source>
</evidence>
<evidence type="ECO:0000256" key="12">
    <source>
        <dbReference type="SAM" id="Phobius"/>
    </source>
</evidence>
<feature type="repeat" description="Solcar" evidence="10">
    <location>
        <begin position="51"/>
        <end position="129"/>
    </location>
</feature>
<feature type="repeat" description="Solcar" evidence="10">
    <location>
        <begin position="237"/>
        <end position="327"/>
    </location>
</feature>
<keyword evidence="3 11" id="KW-0813">Transport</keyword>
<proteinExistence type="inferred from homology"/>
<dbReference type="GO" id="GO:0005743">
    <property type="term" value="C:mitochondrial inner membrane"/>
    <property type="evidence" value="ECO:0007669"/>
    <property type="project" value="UniProtKB-SubCell"/>
</dbReference>
<dbReference type="PROSITE" id="PS50920">
    <property type="entry name" value="SOLCAR"/>
    <property type="match status" value="3"/>
</dbReference>
<keyword evidence="6" id="KW-0999">Mitochondrion inner membrane</keyword>
<dbReference type="GO" id="GO:0055085">
    <property type="term" value="P:transmembrane transport"/>
    <property type="evidence" value="ECO:0007669"/>
    <property type="project" value="InterPro"/>
</dbReference>
<keyword evidence="13" id="KW-0732">Signal</keyword>
<keyword evidence="5" id="KW-0677">Repeat</keyword>
<accession>A0A383WF43</accession>
<dbReference type="InterPro" id="IPR050391">
    <property type="entry name" value="Mito_Metabolite_Transporter"/>
</dbReference>
<feature type="repeat" description="Solcar" evidence="10">
    <location>
        <begin position="139"/>
        <end position="230"/>
    </location>
</feature>
<feature type="signal peptide" evidence="13">
    <location>
        <begin position="1"/>
        <end position="25"/>
    </location>
</feature>
<evidence type="ECO:0000313" key="15">
    <source>
        <dbReference type="Proteomes" id="UP000256970"/>
    </source>
</evidence>
<dbReference type="FunFam" id="1.50.40.10:FF:000009">
    <property type="entry name" value="Mitochondrial 2-oxoglutarate/malate carrier protein"/>
    <property type="match status" value="1"/>
</dbReference>
<keyword evidence="4 10" id="KW-0812">Transmembrane</keyword>
<evidence type="ECO:0000256" key="11">
    <source>
        <dbReference type="RuleBase" id="RU000488"/>
    </source>
</evidence>
<dbReference type="EMBL" id="FNXT01001230">
    <property type="protein sequence ID" value="SZX75366.1"/>
    <property type="molecule type" value="Genomic_DNA"/>
</dbReference>
<protein>
    <submittedName>
        <fullName evidence="14">Uncharacterized protein</fullName>
    </submittedName>
</protein>
<dbReference type="STRING" id="3088.A0A383WF43"/>
<dbReference type="InterPro" id="IPR002067">
    <property type="entry name" value="MCP"/>
</dbReference>
<feature type="chain" id="PRO_5016912988" evidence="13">
    <location>
        <begin position="26"/>
        <end position="333"/>
    </location>
</feature>
<comment type="similarity">
    <text evidence="2 11">Belongs to the mitochondrial carrier (TC 2.A.29) family.</text>
</comment>
<dbReference type="PANTHER" id="PTHR45618">
    <property type="entry name" value="MITOCHONDRIAL DICARBOXYLATE CARRIER-RELATED"/>
    <property type="match status" value="1"/>
</dbReference>
<dbReference type="Proteomes" id="UP000256970">
    <property type="component" value="Unassembled WGS sequence"/>
</dbReference>
<dbReference type="InterPro" id="IPR018108">
    <property type="entry name" value="MCP_transmembrane"/>
</dbReference>
<comment type="subcellular location">
    <subcellularLocation>
        <location evidence="1">Mitochondrion inner membrane</location>
        <topology evidence="1">Multi-pass membrane protein</topology>
    </subcellularLocation>
</comment>
<evidence type="ECO:0000256" key="3">
    <source>
        <dbReference type="ARBA" id="ARBA00022448"/>
    </source>
</evidence>
<dbReference type="SUPFAM" id="SSF103506">
    <property type="entry name" value="Mitochondrial carrier"/>
    <property type="match status" value="1"/>
</dbReference>
<dbReference type="PRINTS" id="PR00926">
    <property type="entry name" value="MITOCARRIER"/>
</dbReference>
<evidence type="ECO:0000256" key="7">
    <source>
        <dbReference type="ARBA" id="ARBA00022989"/>
    </source>
</evidence>
<evidence type="ECO:0000256" key="6">
    <source>
        <dbReference type="ARBA" id="ARBA00022792"/>
    </source>
</evidence>
<name>A0A383WF43_TETOB</name>
<feature type="transmembrane region" description="Helical" evidence="12">
    <location>
        <begin position="241"/>
        <end position="260"/>
    </location>
</feature>
<dbReference type="Gene3D" id="1.50.40.10">
    <property type="entry name" value="Mitochondrial carrier domain"/>
    <property type="match status" value="1"/>
</dbReference>
<keyword evidence="7 12" id="KW-1133">Transmembrane helix</keyword>
<evidence type="ECO:0000256" key="9">
    <source>
        <dbReference type="ARBA" id="ARBA00023136"/>
    </source>
</evidence>
<evidence type="ECO:0000256" key="8">
    <source>
        <dbReference type="ARBA" id="ARBA00023128"/>
    </source>
</evidence>
<evidence type="ECO:0000256" key="2">
    <source>
        <dbReference type="ARBA" id="ARBA00006375"/>
    </source>
</evidence>
<keyword evidence="8" id="KW-0496">Mitochondrion</keyword>
<organism evidence="14 15">
    <name type="scientific">Tetradesmus obliquus</name>
    <name type="common">Green alga</name>
    <name type="synonym">Acutodesmus obliquus</name>
    <dbReference type="NCBI Taxonomy" id="3088"/>
    <lineage>
        <taxon>Eukaryota</taxon>
        <taxon>Viridiplantae</taxon>
        <taxon>Chlorophyta</taxon>
        <taxon>core chlorophytes</taxon>
        <taxon>Chlorophyceae</taxon>
        <taxon>CS clade</taxon>
        <taxon>Sphaeropleales</taxon>
        <taxon>Scenedesmaceae</taxon>
        <taxon>Tetradesmus</taxon>
    </lineage>
</organism>
<evidence type="ECO:0000313" key="14">
    <source>
        <dbReference type="EMBL" id="SZX75366.1"/>
    </source>
</evidence>
<dbReference type="AlphaFoldDB" id="A0A383WF43"/>
<evidence type="ECO:0000256" key="5">
    <source>
        <dbReference type="ARBA" id="ARBA00022737"/>
    </source>
</evidence>
<dbReference type="InterPro" id="IPR023395">
    <property type="entry name" value="MCP_dom_sf"/>
</dbReference>
<keyword evidence="15" id="KW-1185">Reference proteome</keyword>
<keyword evidence="9 10" id="KW-0472">Membrane</keyword>
<evidence type="ECO:0000256" key="4">
    <source>
        <dbReference type="ARBA" id="ARBA00022692"/>
    </source>
</evidence>
<dbReference type="Pfam" id="PF00153">
    <property type="entry name" value="Mito_carr"/>
    <property type="match status" value="3"/>
</dbReference>